<dbReference type="PANTHER" id="PTHR46320">
    <property type="entry name" value="GLYCEROPHOSPHODIESTER PHOSPHODIESTERASE 1"/>
    <property type="match status" value="1"/>
</dbReference>
<evidence type="ECO:0000313" key="3">
    <source>
        <dbReference type="Proteomes" id="UP001356704"/>
    </source>
</evidence>
<dbReference type="Gene3D" id="3.20.20.190">
    <property type="entry name" value="Phosphatidylinositol (PI) phosphodiesterase"/>
    <property type="match status" value="1"/>
</dbReference>
<evidence type="ECO:0000259" key="1">
    <source>
        <dbReference type="PROSITE" id="PS51704"/>
    </source>
</evidence>
<reference evidence="2 3" key="1">
    <citation type="submission" date="2024-02" db="EMBL/GenBank/DDBJ databases">
        <title>Winogradskyella poriferorum JCM 12885.</title>
        <authorList>
            <person name="Zhang D.-F."/>
            <person name="Fu Z.-Y."/>
        </authorList>
    </citation>
    <scope>NUCLEOTIDE SEQUENCE [LARGE SCALE GENOMIC DNA]</scope>
    <source>
        <strain evidence="2 3">JCM 12885</strain>
    </source>
</reference>
<dbReference type="PROSITE" id="PS51257">
    <property type="entry name" value="PROKAR_LIPOPROTEIN"/>
    <property type="match status" value="1"/>
</dbReference>
<feature type="domain" description="GP-PDE" evidence="1">
    <location>
        <begin position="45"/>
        <end position="288"/>
    </location>
</feature>
<keyword evidence="3" id="KW-1185">Reference proteome</keyword>
<organism evidence="2 3">
    <name type="scientific">Winogradskyella poriferorum</name>
    <dbReference type="NCBI Taxonomy" id="307627"/>
    <lineage>
        <taxon>Bacteria</taxon>
        <taxon>Pseudomonadati</taxon>
        <taxon>Bacteroidota</taxon>
        <taxon>Flavobacteriia</taxon>
        <taxon>Flavobacteriales</taxon>
        <taxon>Flavobacteriaceae</taxon>
        <taxon>Winogradskyella</taxon>
    </lineage>
</organism>
<dbReference type="EMBL" id="JAZHOU010000003">
    <property type="protein sequence ID" value="MEF3079414.1"/>
    <property type="molecule type" value="Genomic_DNA"/>
</dbReference>
<dbReference type="PANTHER" id="PTHR46320:SF1">
    <property type="entry name" value="GLYCEROPHOSPHODIESTER PHOSPHODIESTERASE 1"/>
    <property type="match status" value="1"/>
</dbReference>
<gene>
    <name evidence="2" type="ORF">V1468_10380</name>
</gene>
<dbReference type="PROSITE" id="PS51704">
    <property type="entry name" value="GP_PDE"/>
    <property type="match status" value="1"/>
</dbReference>
<accession>A0ABU7W655</accession>
<dbReference type="CDD" id="cd08566">
    <property type="entry name" value="GDPD_AtGDE_like"/>
    <property type="match status" value="1"/>
</dbReference>
<dbReference type="RefSeq" id="WP_331810174.1">
    <property type="nucleotide sequence ID" value="NZ_JAZHOU010000003.1"/>
</dbReference>
<dbReference type="InterPro" id="IPR030395">
    <property type="entry name" value="GP_PDE_dom"/>
</dbReference>
<proteinExistence type="predicted"/>
<protein>
    <submittedName>
        <fullName evidence="2">Glycerophosphodiester phosphodiesterase family protein</fullName>
    </submittedName>
</protein>
<evidence type="ECO:0000313" key="2">
    <source>
        <dbReference type="EMBL" id="MEF3079414.1"/>
    </source>
</evidence>
<comment type="caution">
    <text evidence="2">The sequence shown here is derived from an EMBL/GenBank/DDBJ whole genome shotgun (WGS) entry which is preliminary data.</text>
</comment>
<dbReference type="Proteomes" id="UP001356704">
    <property type="component" value="Unassembled WGS sequence"/>
</dbReference>
<dbReference type="Pfam" id="PF03009">
    <property type="entry name" value="GDPD"/>
    <property type="match status" value="1"/>
</dbReference>
<name>A0ABU7W655_9FLAO</name>
<dbReference type="InterPro" id="IPR017946">
    <property type="entry name" value="PLC-like_Pdiesterase_TIM-brl"/>
</dbReference>
<sequence length="289" mass="32482">MKRLLLLLAIISLVACKKAKSNDQEAQVQKSKLIELFKPSRSDYPNISVHRGGKGLKYYPENCLETIQYVSDSISAIFEIDVAQTKDGKLILMHDNSIDRTTTGNGSVKNLTYKELKNFNLVDDFGNQTNYKIPLFSEVLEWSKANNVILTIDIKRSVSQKDVINAIDAADAKDISIIITYDVEQAQSAYALAPDILLSVSARNHEEFDRLLKTKIPTENMLAFTGTRMSDKSLYQRLHNEDIVCILGTLGNLDKQAEARGDELYLGWKKQGVDILATDRPFEAYKAID</sequence>
<dbReference type="SUPFAM" id="SSF51695">
    <property type="entry name" value="PLC-like phosphodiesterases"/>
    <property type="match status" value="1"/>
</dbReference>